<evidence type="ECO:0000313" key="2">
    <source>
        <dbReference type="EMBL" id="MST31973.1"/>
    </source>
</evidence>
<proteinExistence type="predicted"/>
<sequence length="87" mass="9027">MISAAVVGLIIGALARLLLPGRQPIGLVATALLGLMGSIIGSFLGYHVFHIGGFTILLEIGAAVLGVALYTGRQRRTQSLGRSDKRA</sequence>
<evidence type="ECO:0000313" key="3">
    <source>
        <dbReference type="Proteomes" id="UP000437736"/>
    </source>
</evidence>
<keyword evidence="1" id="KW-0472">Membrane</keyword>
<feature type="transmembrane region" description="Helical" evidence="1">
    <location>
        <begin position="44"/>
        <end position="70"/>
    </location>
</feature>
<accession>A0ABW9QUB7</accession>
<comment type="caution">
    <text evidence="2">The sequence shown here is derived from an EMBL/GenBank/DDBJ whole genome shotgun (WGS) entry which is preliminary data.</text>
</comment>
<organism evidence="2 3">
    <name type="scientific">Acidiferrimicrobium australe</name>
    <dbReference type="NCBI Taxonomy" id="2664430"/>
    <lineage>
        <taxon>Bacteria</taxon>
        <taxon>Bacillati</taxon>
        <taxon>Actinomycetota</taxon>
        <taxon>Acidimicrobiia</taxon>
        <taxon>Acidimicrobiales</taxon>
        <taxon>Acidimicrobiaceae</taxon>
        <taxon>Acidiferrimicrobium</taxon>
    </lineage>
</organism>
<protein>
    <submittedName>
        <fullName evidence="2">GlsB/YeaQ/YmgE family stress response membrane protein</fullName>
    </submittedName>
</protein>
<dbReference type="Proteomes" id="UP000437736">
    <property type="component" value="Unassembled WGS sequence"/>
</dbReference>
<keyword evidence="1" id="KW-0812">Transmembrane</keyword>
<evidence type="ECO:0000256" key="1">
    <source>
        <dbReference type="SAM" id="Phobius"/>
    </source>
</evidence>
<reference evidence="2 3" key="1">
    <citation type="submission" date="2019-11" db="EMBL/GenBank/DDBJ databases">
        <title>Acidiferrimicrobium australis gen. nov., sp. nov., an acidophilic and obligately heterotrophic, member of the Actinobacteria that catalyses dissimilatory oxido- reduction of iron isolated from metal-rich acidic water in Chile.</title>
        <authorList>
            <person name="Gonzalez D."/>
            <person name="Huber K."/>
            <person name="Hedrich S."/>
            <person name="Rojas-Villalobos C."/>
            <person name="Quatrini R."/>
            <person name="Dinamarca M.A."/>
            <person name="Schwarz A."/>
            <person name="Canales C."/>
            <person name="Nancucheo I."/>
        </authorList>
    </citation>
    <scope>NUCLEOTIDE SEQUENCE [LARGE SCALE GENOMIC DNA]</scope>
    <source>
        <strain evidence="2 3">USS-CCA1</strain>
    </source>
</reference>
<gene>
    <name evidence="2" type="ORF">GHK86_04435</name>
</gene>
<dbReference type="EMBL" id="WJHE01000186">
    <property type="protein sequence ID" value="MST31973.1"/>
    <property type="molecule type" value="Genomic_DNA"/>
</dbReference>
<keyword evidence="3" id="KW-1185">Reference proteome</keyword>
<name>A0ABW9QUB7_9ACTN</name>
<keyword evidence="1" id="KW-1133">Transmembrane helix</keyword>